<comment type="caution">
    <text evidence="1">The sequence shown here is derived from an EMBL/GenBank/DDBJ whole genome shotgun (WGS) entry which is preliminary data.</text>
</comment>
<gene>
    <name evidence="1" type="ORF">ACHAXA_004472</name>
</gene>
<accession>A0ABD3RAN8</accession>
<dbReference type="Proteomes" id="UP001530377">
    <property type="component" value="Unassembled WGS sequence"/>
</dbReference>
<dbReference type="AlphaFoldDB" id="A0ABD3RAN8"/>
<evidence type="ECO:0000313" key="2">
    <source>
        <dbReference type="Proteomes" id="UP001530377"/>
    </source>
</evidence>
<keyword evidence="2" id="KW-1185">Reference proteome</keyword>
<sequence>MTTTAGPAPDRAVVVPNYEPHQLEQISSLLSDGRMDITIRTIMVELNTNRCVARSILDELASRCGGTGGGGGWEDAAITA</sequence>
<protein>
    <submittedName>
        <fullName evidence="1">Uncharacterized protein</fullName>
    </submittedName>
</protein>
<organism evidence="1 2">
    <name type="scientific">Cyclostephanos tholiformis</name>
    <dbReference type="NCBI Taxonomy" id="382380"/>
    <lineage>
        <taxon>Eukaryota</taxon>
        <taxon>Sar</taxon>
        <taxon>Stramenopiles</taxon>
        <taxon>Ochrophyta</taxon>
        <taxon>Bacillariophyta</taxon>
        <taxon>Coscinodiscophyceae</taxon>
        <taxon>Thalassiosirophycidae</taxon>
        <taxon>Stephanodiscales</taxon>
        <taxon>Stephanodiscaceae</taxon>
        <taxon>Cyclostephanos</taxon>
    </lineage>
</organism>
<reference evidence="1 2" key="1">
    <citation type="submission" date="2024-10" db="EMBL/GenBank/DDBJ databases">
        <title>Updated reference genomes for cyclostephanoid diatoms.</title>
        <authorList>
            <person name="Roberts W.R."/>
            <person name="Alverson A.J."/>
        </authorList>
    </citation>
    <scope>NUCLEOTIDE SEQUENCE [LARGE SCALE GENOMIC DNA]</scope>
    <source>
        <strain evidence="1 2">AJA228-03</strain>
    </source>
</reference>
<name>A0ABD3RAN8_9STRA</name>
<dbReference type="EMBL" id="JALLPB020000358">
    <property type="protein sequence ID" value="KAL3810033.1"/>
    <property type="molecule type" value="Genomic_DNA"/>
</dbReference>
<proteinExistence type="predicted"/>
<evidence type="ECO:0000313" key="1">
    <source>
        <dbReference type="EMBL" id="KAL3810033.1"/>
    </source>
</evidence>